<evidence type="ECO:0000313" key="9">
    <source>
        <dbReference type="Proteomes" id="UP000825729"/>
    </source>
</evidence>
<evidence type="ECO:0000256" key="5">
    <source>
        <dbReference type="ARBA" id="ARBA00023242"/>
    </source>
</evidence>
<dbReference type="PANTHER" id="PTHR31429">
    <property type="entry name" value="WRKY TRANSCRIPTION FACTOR 36-RELATED"/>
    <property type="match status" value="1"/>
</dbReference>
<dbReference type="SMART" id="SM00774">
    <property type="entry name" value="WRKY"/>
    <property type="match status" value="1"/>
</dbReference>
<keyword evidence="3" id="KW-0238">DNA-binding</keyword>
<dbReference type="AlphaFoldDB" id="A0AAV7F7R6"/>
<dbReference type="InterPro" id="IPR036576">
    <property type="entry name" value="WRKY_dom_sf"/>
</dbReference>
<dbReference type="SUPFAM" id="SSF118290">
    <property type="entry name" value="WRKY DNA-binding domain"/>
    <property type="match status" value="1"/>
</dbReference>
<dbReference type="PANTHER" id="PTHR31429:SF3">
    <property type="entry name" value="WRKY TRANSCRIPTION FACTOR 40-RELATED"/>
    <property type="match status" value="1"/>
</dbReference>
<dbReference type="Proteomes" id="UP000825729">
    <property type="component" value="Unassembled WGS sequence"/>
</dbReference>
<keyword evidence="4" id="KW-0804">Transcription</keyword>
<dbReference type="FunFam" id="2.20.25.80:FF:000008">
    <property type="entry name" value="WRKY transcription factor 40"/>
    <property type="match status" value="1"/>
</dbReference>
<evidence type="ECO:0000256" key="6">
    <source>
        <dbReference type="SAM" id="MobiDB-lite"/>
    </source>
</evidence>
<evidence type="ECO:0000256" key="1">
    <source>
        <dbReference type="ARBA" id="ARBA00004123"/>
    </source>
</evidence>
<dbReference type="Gene3D" id="2.20.25.80">
    <property type="entry name" value="WRKY domain"/>
    <property type="match status" value="1"/>
</dbReference>
<reference evidence="8 9" key="1">
    <citation type="submission" date="2021-07" db="EMBL/GenBank/DDBJ databases">
        <title>The Aristolochia fimbriata genome: insights into angiosperm evolution, floral development and chemical biosynthesis.</title>
        <authorList>
            <person name="Jiao Y."/>
        </authorList>
    </citation>
    <scope>NUCLEOTIDE SEQUENCE [LARGE SCALE GENOMIC DNA]</scope>
    <source>
        <strain evidence="8">IBCAS-2021</strain>
        <tissue evidence="8">Leaf</tissue>
    </source>
</reference>
<keyword evidence="5" id="KW-0539">Nucleus</keyword>
<protein>
    <recommendedName>
        <fullName evidence="7">WRKY domain-containing protein</fullName>
    </recommendedName>
</protein>
<name>A0AAV7F7R6_ARIFI</name>
<evidence type="ECO:0000259" key="7">
    <source>
        <dbReference type="PROSITE" id="PS50811"/>
    </source>
</evidence>
<dbReference type="EMBL" id="JAINDJ010000002">
    <property type="protein sequence ID" value="KAG9456295.1"/>
    <property type="molecule type" value="Genomic_DNA"/>
</dbReference>
<sequence>MESSLQLDASSLSLDLNITAHLPSKLSQKEEAVALAAELNRVSEENQKLTQMLSVVCENFWALQSQMRGLTGKSMDKEPTSSRKRKEESLGLDIHHDYTSKVPAVINGNAGVNYSSSDQVESTSSEESACKKQCKIPNTKISKLYVRTDPSDTTLVVKDGYQWRKYGQKVTRDNPCPRAYFKCSFAPSCPVKKKVQRSAEDRSLLVATYDGEHNHPHPSQPNLTSNSTASTTSSSHGVGRSSPVPCSLSLASSSPTVTLDLTRPQFVEEATKSTSTTTRQDQIMTNSATVSGSGSGSHKFLVEQMASSLVKDPNFTTALAAAISGRILQPSLAGKW</sequence>
<dbReference type="InterPro" id="IPR044810">
    <property type="entry name" value="WRKY_plant"/>
</dbReference>
<evidence type="ECO:0000256" key="3">
    <source>
        <dbReference type="ARBA" id="ARBA00023125"/>
    </source>
</evidence>
<dbReference type="InterPro" id="IPR003657">
    <property type="entry name" value="WRKY_dom"/>
</dbReference>
<evidence type="ECO:0000256" key="2">
    <source>
        <dbReference type="ARBA" id="ARBA00023015"/>
    </source>
</evidence>
<organism evidence="8 9">
    <name type="scientific">Aristolochia fimbriata</name>
    <name type="common">White veined hardy Dutchman's pipe vine</name>
    <dbReference type="NCBI Taxonomy" id="158543"/>
    <lineage>
        <taxon>Eukaryota</taxon>
        <taxon>Viridiplantae</taxon>
        <taxon>Streptophyta</taxon>
        <taxon>Embryophyta</taxon>
        <taxon>Tracheophyta</taxon>
        <taxon>Spermatophyta</taxon>
        <taxon>Magnoliopsida</taxon>
        <taxon>Magnoliidae</taxon>
        <taxon>Piperales</taxon>
        <taxon>Aristolochiaceae</taxon>
        <taxon>Aristolochia</taxon>
    </lineage>
</organism>
<feature type="region of interest" description="Disordered" evidence="6">
    <location>
        <begin position="210"/>
        <end position="247"/>
    </location>
</feature>
<gene>
    <name evidence="8" type="ORF">H6P81_000803</name>
</gene>
<proteinExistence type="predicted"/>
<dbReference type="Pfam" id="PF03106">
    <property type="entry name" value="WRKY"/>
    <property type="match status" value="1"/>
</dbReference>
<comment type="subcellular location">
    <subcellularLocation>
        <location evidence="1">Nucleus</location>
    </subcellularLocation>
</comment>
<feature type="compositionally biased region" description="Low complexity" evidence="6">
    <location>
        <begin position="224"/>
        <end position="235"/>
    </location>
</feature>
<dbReference type="GO" id="GO:0005634">
    <property type="term" value="C:nucleus"/>
    <property type="evidence" value="ECO:0007669"/>
    <property type="project" value="UniProtKB-SubCell"/>
</dbReference>
<accession>A0AAV7F7R6</accession>
<keyword evidence="9" id="KW-1185">Reference proteome</keyword>
<keyword evidence="2" id="KW-0805">Transcription regulation</keyword>
<evidence type="ECO:0000313" key="8">
    <source>
        <dbReference type="EMBL" id="KAG9456295.1"/>
    </source>
</evidence>
<dbReference type="PROSITE" id="PS50811">
    <property type="entry name" value="WRKY"/>
    <property type="match status" value="1"/>
</dbReference>
<dbReference type="GO" id="GO:0003700">
    <property type="term" value="F:DNA-binding transcription factor activity"/>
    <property type="evidence" value="ECO:0007669"/>
    <property type="project" value="InterPro"/>
</dbReference>
<comment type="caution">
    <text evidence="8">The sequence shown here is derived from an EMBL/GenBank/DDBJ whole genome shotgun (WGS) entry which is preliminary data.</text>
</comment>
<dbReference type="GO" id="GO:0051707">
    <property type="term" value="P:response to other organism"/>
    <property type="evidence" value="ECO:0007669"/>
    <property type="project" value="UniProtKB-ARBA"/>
</dbReference>
<evidence type="ECO:0000256" key="4">
    <source>
        <dbReference type="ARBA" id="ARBA00023163"/>
    </source>
</evidence>
<feature type="domain" description="WRKY" evidence="7">
    <location>
        <begin position="152"/>
        <end position="218"/>
    </location>
</feature>
<dbReference type="GO" id="GO:0043565">
    <property type="term" value="F:sequence-specific DNA binding"/>
    <property type="evidence" value="ECO:0007669"/>
    <property type="project" value="InterPro"/>
</dbReference>